<dbReference type="PIRSF" id="PIRSF006232">
    <property type="entry name" value="Pirin"/>
    <property type="match status" value="1"/>
</dbReference>
<evidence type="ECO:0000256" key="2">
    <source>
        <dbReference type="PIRSR" id="PIRSR006232-1"/>
    </source>
</evidence>
<evidence type="ECO:0000313" key="6">
    <source>
        <dbReference type="EMBL" id="HIS35917.1"/>
    </source>
</evidence>
<dbReference type="GO" id="GO:0046872">
    <property type="term" value="F:metal ion binding"/>
    <property type="evidence" value="ECO:0007669"/>
    <property type="project" value="UniProtKB-KW"/>
</dbReference>
<evidence type="ECO:0000259" key="4">
    <source>
        <dbReference type="Pfam" id="PF02678"/>
    </source>
</evidence>
<evidence type="ECO:0000256" key="1">
    <source>
        <dbReference type="ARBA" id="ARBA00008416"/>
    </source>
</evidence>
<sequence length="234" mass="26221">MIKIRKASERGTTKNDWLVSKHTFSFAGYYDPQNISFGPLRVINDDVIASSGGFDMHPHDNMEILTVVLSGELEHKDSMGNSTIIDKSQVQKMSAGTGIIHGEFNPSDKIPVHLLQIWIVPAIKNVKPYYEEKTFERETMLNKLCLLGSGNGEEGTFLIYQDVKIFESIIEKDKSVVYQPANLRKIWIHVATGAIKVNNTNLEAGDGMGIECEDDILNILGKANESRFLLFDMN</sequence>
<protein>
    <submittedName>
        <fullName evidence="6">Pirin family protein</fullName>
    </submittedName>
</protein>
<dbReference type="CDD" id="cd02910">
    <property type="entry name" value="cupin_Yhhw_N"/>
    <property type="match status" value="1"/>
</dbReference>
<feature type="binding site" evidence="2">
    <location>
        <position position="57"/>
    </location>
    <ligand>
        <name>Fe cation</name>
        <dbReference type="ChEBI" id="CHEBI:24875"/>
    </ligand>
</feature>
<keyword evidence="2" id="KW-0408">Iron</keyword>
<reference evidence="6" key="2">
    <citation type="journal article" date="2021" name="PeerJ">
        <title>Extensive microbial diversity within the chicken gut microbiome revealed by metagenomics and culture.</title>
        <authorList>
            <person name="Gilroy R."/>
            <person name="Ravi A."/>
            <person name="Getino M."/>
            <person name="Pursley I."/>
            <person name="Horton D.L."/>
            <person name="Alikhan N.F."/>
            <person name="Baker D."/>
            <person name="Gharbi K."/>
            <person name="Hall N."/>
            <person name="Watson M."/>
            <person name="Adriaenssens E.M."/>
            <person name="Foster-Nyarko E."/>
            <person name="Jarju S."/>
            <person name="Secka A."/>
            <person name="Antonio M."/>
            <person name="Oren A."/>
            <person name="Chaudhuri R.R."/>
            <person name="La Ragione R."/>
            <person name="Hildebrand F."/>
            <person name="Pallen M.J."/>
        </authorList>
    </citation>
    <scope>NUCLEOTIDE SEQUENCE</scope>
    <source>
        <strain evidence="6">6276</strain>
    </source>
</reference>
<dbReference type="InterPro" id="IPR011051">
    <property type="entry name" value="RmlC_Cupin_sf"/>
</dbReference>
<dbReference type="SUPFAM" id="SSF51182">
    <property type="entry name" value="RmlC-like cupins"/>
    <property type="match status" value="1"/>
</dbReference>
<feature type="binding site" evidence="2">
    <location>
        <position position="59"/>
    </location>
    <ligand>
        <name>Fe cation</name>
        <dbReference type="ChEBI" id="CHEBI:24875"/>
    </ligand>
</feature>
<dbReference type="Pfam" id="PF02678">
    <property type="entry name" value="Pirin"/>
    <property type="match status" value="1"/>
</dbReference>
<evidence type="ECO:0000313" key="7">
    <source>
        <dbReference type="Proteomes" id="UP000823928"/>
    </source>
</evidence>
<accession>A0A9D1EYT6</accession>
<dbReference type="InterPro" id="IPR012093">
    <property type="entry name" value="Pirin"/>
</dbReference>
<dbReference type="PANTHER" id="PTHR43212:SF3">
    <property type="entry name" value="QUERCETIN 2,3-DIOXYGENASE"/>
    <property type="match status" value="1"/>
</dbReference>
<dbReference type="EMBL" id="DVIU01000098">
    <property type="protein sequence ID" value="HIS35917.1"/>
    <property type="molecule type" value="Genomic_DNA"/>
</dbReference>
<comment type="caution">
    <text evidence="6">The sequence shown here is derived from an EMBL/GenBank/DDBJ whole genome shotgun (WGS) entry which is preliminary data.</text>
</comment>
<name>A0A9D1EYT6_9BACT</name>
<dbReference type="InterPro" id="IPR014710">
    <property type="entry name" value="RmlC-like_jellyroll"/>
</dbReference>
<gene>
    <name evidence="6" type="ORF">IAC10_04725</name>
</gene>
<dbReference type="Pfam" id="PF17954">
    <property type="entry name" value="Pirin_C_2"/>
    <property type="match status" value="1"/>
</dbReference>
<feature type="binding site" evidence="2">
    <location>
        <position position="103"/>
    </location>
    <ligand>
        <name>Fe cation</name>
        <dbReference type="ChEBI" id="CHEBI:24875"/>
    </ligand>
</feature>
<feature type="domain" description="Quercetin 2,3-dioxygenase C-terminal cupin" evidence="5">
    <location>
        <begin position="146"/>
        <end position="233"/>
    </location>
</feature>
<evidence type="ECO:0000256" key="3">
    <source>
        <dbReference type="RuleBase" id="RU003457"/>
    </source>
</evidence>
<organism evidence="6 7">
    <name type="scientific">Candidatus Scatousia excrementigallinarum</name>
    <dbReference type="NCBI Taxonomy" id="2840935"/>
    <lineage>
        <taxon>Bacteria</taxon>
        <taxon>Candidatus Scatousia</taxon>
    </lineage>
</organism>
<dbReference type="InterPro" id="IPR003829">
    <property type="entry name" value="Pirin_N_dom"/>
</dbReference>
<dbReference type="InterPro" id="IPR041602">
    <property type="entry name" value="Quercetinase_C"/>
</dbReference>
<reference evidence="6" key="1">
    <citation type="submission" date="2020-10" db="EMBL/GenBank/DDBJ databases">
        <authorList>
            <person name="Gilroy R."/>
        </authorList>
    </citation>
    <scope>NUCLEOTIDE SEQUENCE</scope>
    <source>
        <strain evidence="6">6276</strain>
    </source>
</reference>
<comment type="similarity">
    <text evidence="1 3">Belongs to the pirin family.</text>
</comment>
<feature type="domain" description="Pirin N-terminal" evidence="4">
    <location>
        <begin position="9"/>
        <end position="119"/>
    </location>
</feature>
<dbReference type="PANTHER" id="PTHR43212">
    <property type="entry name" value="QUERCETIN 2,3-DIOXYGENASE"/>
    <property type="match status" value="1"/>
</dbReference>
<dbReference type="Gene3D" id="2.60.120.10">
    <property type="entry name" value="Jelly Rolls"/>
    <property type="match status" value="2"/>
</dbReference>
<dbReference type="Proteomes" id="UP000823928">
    <property type="component" value="Unassembled WGS sequence"/>
</dbReference>
<evidence type="ECO:0000259" key="5">
    <source>
        <dbReference type="Pfam" id="PF17954"/>
    </source>
</evidence>
<dbReference type="AlphaFoldDB" id="A0A9D1EYT6"/>
<feature type="binding site" evidence="2">
    <location>
        <position position="101"/>
    </location>
    <ligand>
        <name>Fe cation</name>
        <dbReference type="ChEBI" id="CHEBI:24875"/>
    </ligand>
</feature>
<comment type="cofactor">
    <cofactor evidence="2">
        <name>Fe cation</name>
        <dbReference type="ChEBI" id="CHEBI:24875"/>
    </cofactor>
    <text evidence="2">Binds 1 Fe cation per subunit.</text>
</comment>
<keyword evidence="2" id="KW-0479">Metal-binding</keyword>
<proteinExistence type="inferred from homology"/>